<gene>
    <name evidence="1" type="ORF">EBB_16790</name>
</gene>
<organism evidence="1 2">
    <name type="scientific">Methylomonas fluvii</name>
    <dbReference type="NCBI Taxonomy" id="1854564"/>
    <lineage>
        <taxon>Bacteria</taxon>
        <taxon>Pseudomonadati</taxon>
        <taxon>Pseudomonadota</taxon>
        <taxon>Gammaproteobacteria</taxon>
        <taxon>Methylococcales</taxon>
        <taxon>Methylococcaceae</taxon>
        <taxon>Methylomonas</taxon>
    </lineage>
</organism>
<evidence type="ECO:0000313" key="2">
    <source>
        <dbReference type="Proteomes" id="UP000641152"/>
    </source>
</evidence>
<accession>A0ABR9DGB9</accession>
<dbReference type="EMBL" id="JACXST010000002">
    <property type="protein sequence ID" value="MBD9362142.1"/>
    <property type="molecule type" value="Genomic_DNA"/>
</dbReference>
<dbReference type="RefSeq" id="WP_192394858.1">
    <property type="nucleotide sequence ID" value="NZ_CAJHIU010000002.1"/>
</dbReference>
<name>A0ABR9DGB9_9GAMM</name>
<comment type="caution">
    <text evidence="1">The sequence shown here is derived from an EMBL/GenBank/DDBJ whole genome shotgun (WGS) entry which is preliminary data.</text>
</comment>
<reference evidence="1 2" key="1">
    <citation type="submission" date="2020-09" db="EMBL/GenBank/DDBJ databases">
        <title>Methylomonas albis sp. nov. and Methylomonas fluvii sp. nov.: Two cold-adapted methanotrophs from the River Elbe and an amended description of Methylovulum psychrotolerans strain Eb1.</title>
        <authorList>
            <person name="Bussmann I.K."/>
            <person name="Klings K.-W."/>
            <person name="Warnstedt J."/>
            <person name="Hoppert M."/>
            <person name="Saborowski A."/>
            <person name="Horn F."/>
            <person name="Liebner S."/>
        </authorList>
    </citation>
    <scope>NUCLEOTIDE SEQUENCE [LARGE SCALE GENOMIC DNA]</scope>
    <source>
        <strain evidence="1 2">EbB</strain>
    </source>
</reference>
<evidence type="ECO:0000313" key="1">
    <source>
        <dbReference type="EMBL" id="MBD9362142.1"/>
    </source>
</evidence>
<protein>
    <submittedName>
        <fullName evidence="1">Addiction module protein</fullName>
    </submittedName>
</protein>
<dbReference type="Proteomes" id="UP000641152">
    <property type="component" value="Unassembled WGS sequence"/>
</dbReference>
<proteinExistence type="predicted"/>
<keyword evidence="2" id="KW-1185">Reference proteome</keyword>
<sequence length="73" mass="8369">MTITELHQLPAIEKLKIIEALWNDLAEDETNLPPPAWHEAELKQTEAGFLSGDIEAVDWLRDKQAEKELHIPK</sequence>
<dbReference type="InterPro" id="IPR013406">
    <property type="entry name" value="CHP02574_addiction_mod"/>
</dbReference>
<dbReference type="Pfam" id="PF09720">
    <property type="entry name" value="Unstab_antitox"/>
    <property type="match status" value="1"/>
</dbReference>